<evidence type="ECO:0000256" key="1">
    <source>
        <dbReference type="SAM" id="MobiDB-lite"/>
    </source>
</evidence>
<protein>
    <submittedName>
        <fullName evidence="2">Uncharacterized protein</fullName>
    </submittedName>
</protein>
<keyword evidence="3" id="KW-1185">Reference proteome</keyword>
<feature type="compositionally biased region" description="Polar residues" evidence="1">
    <location>
        <begin position="59"/>
        <end position="68"/>
    </location>
</feature>
<comment type="caution">
    <text evidence="2">The sequence shown here is derived from an EMBL/GenBank/DDBJ whole genome shotgun (WGS) entry which is preliminary data.</text>
</comment>
<feature type="region of interest" description="Disordered" evidence="1">
    <location>
        <begin position="1"/>
        <end position="21"/>
    </location>
</feature>
<dbReference type="Proteomes" id="UP001311232">
    <property type="component" value="Unassembled WGS sequence"/>
</dbReference>
<name>A0AAV9SGJ8_9TELE</name>
<feature type="compositionally biased region" description="Basic and acidic residues" evidence="1">
    <location>
        <begin position="39"/>
        <end position="54"/>
    </location>
</feature>
<gene>
    <name evidence="2" type="ORF">CRENBAI_023968</name>
</gene>
<evidence type="ECO:0000313" key="3">
    <source>
        <dbReference type="Proteomes" id="UP001311232"/>
    </source>
</evidence>
<organism evidence="2 3">
    <name type="scientific">Crenichthys baileyi</name>
    <name type="common">White River springfish</name>
    <dbReference type="NCBI Taxonomy" id="28760"/>
    <lineage>
        <taxon>Eukaryota</taxon>
        <taxon>Metazoa</taxon>
        <taxon>Chordata</taxon>
        <taxon>Craniata</taxon>
        <taxon>Vertebrata</taxon>
        <taxon>Euteleostomi</taxon>
        <taxon>Actinopterygii</taxon>
        <taxon>Neopterygii</taxon>
        <taxon>Teleostei</taxon>
        <taxon>Neoteleostei</taxon>
        <taxon>Acanthomorphata</taxon>
        <taxon>Ovalentaria</taxon>
        <taxon>Atherinomorphae</taxon>
        <taxon>Cyprinodontiformes</taxon>
        <taxon>Goodeidae</taxon>
        <taxon>Crenichthys</taxon>
    </lineage>
</organism>
<sequence length="68" mass="7350">MKITPIKQHQQGGNAEDREAKEACVAKGLCSLLTGLGPDGEKESHNRLRRDGRAAHVSHSFSENTGHS</sequence>
<evidence type="ECO:0000313" key="2">
    <source>
        <dbReference type="EMBL" id="KAK5620442.1"/>
    </source>
</evidence>
<proteinExistence type="predicted"/>
<reference evidence="2 3" key="1">
    <citation type="submission" date="2021-06" db="EMBL/GenBank/DDBJ databases">
        <authorList>
            <person name="Palmer J.M."/>
        </authorList>
    </citation>
    <scope>NUCLEOTIDE SEQUENCE [LARGE SCALE GENOMIC DNA]</scope>
    <source>
        <strain evidence="2 3">MEX-2019</strain>
        <tissue evidence="2">Muscle</tissue>
    </source>
</reference>
<feature type="region of interest" description="Disordered" evidence="1">
    <location>
        <begin position="35"/>
        <end position="68"/>
    </location>
</feature>
<dbReference type="EMBL" id="JAHHUM010000362">
    <property type="protein sequence ID" value="KAK5620442.1"/>
    <property type="molecule type" value="Genomic_DNA"/>
</dbReference>
<accession>A0AAV9SGJ8</accession>
<dbReference type="AlphaFoldDB" id="A0AAV9SGJ8"/>